<accession>A0A3D9D4W4</accession>
<proteinExistence type="predicted"/>
<keyword evidence="1" id="KW-0472">Membrane</keyword>
<keyword evidence="1" id="KW-0812">Transmembrane</keyword>
<dbReference type="AlphaFoldDB" id="A0A3D9D4W4"/>
<keyword evidence="3" id="KW-1185">Reference proteome</keyword>
<sequence>MNHSKYKYIFLFFGVIYLIDGFFTLFSTDSGNYFHFGFSFTKTQEILKQFLTSSILLLFYWYNRKK</sequence>
<organism evidence="2 3">
    <name type="scientific">Epilithonimonas hispanica</name>
    <dbReference type="NCBI Taxonomy" id="358687"/>
    <lineage>
        <taxon>Bacteria</taxon>
        <taxon>Pseudomonadati</taxon>
        <taxon>Bacteroidota</taxon>
        <taxon>Flavobacteriia</taxon>
        <taxon>Flavobacteriales</taxon>
        <taxon>Weeksellaceae</taxon>
        <taxon>Chryseobacterium group</taxon>
        <taxon>Epilithonimonas</taxon>
    </lineage>
</organism>
<evidence type="ECO:0000313" key="3">
    <source>
        <dbReference type="Proteomes" id="UP000256326"/>
    </source>
</evidence>
<dbReference type="Proteomes" id="UP000256326">
    <property type="component" value="Unassembled WGS sequence"/>
</dbReference>
<name>A0A3D9D4W4_9FLAO</name>
<reference evidence="2 3" key="1">
    <citation type="journal article" date="2006" name="Int. J. Syst. Evol. Microbiol.">
        <title>Chryseobacterium hispanicum sp. nov., isolated from the drinking water distribution system of Sevilla, Spain.</title>
        <authorList>
            <person name="Gallego V."/>
            <person name="Garcia M.T."/>
            <person name="Ventosa A."/>
        </authorList>
    </citation>
    <scope>NUCLEOTIDE SEQUENCE [LARGE SCALE GENOMIC DNA]</scope>
    <source>
        <strain evidence="2 3">KCTC 22104</strain>
    </source>
</reference>
<evidence type="ECO:0000256" key="1">
    <source>
        <dbReference type="SAM" id="Phobius"/>
    </source>
</evidence>
<dbReference type="EMBL" id="QNUG01000002">
    <property type="protein sequence ID" value="REC72997.1"/>
    <property type="molecule type" value="Genomic_DNA"/>
</dbReference>
<feature type="transmembrane region" description="Helical" evidence="1">
    <location>
        <begin position="7"/>
        <end position="26"/>
    </location>
</feature>
<comment type="caution">
    <text evidence="2">The sequence shown here is derived from an EMBL/GenBank/DDBJ whole genome shotgun (WGS) entry which is preliminary data.</text>
</comment>
<keyword evidence="1" id="KW-1133">Transmembrane helix</keyword>
<gene>
    <name evidence="2" type="ORF">DRF58_01190</name>
</gene>
<protein>
    <submittedName>
        <fullName evidence="2">Uncharacterized protein</fullName>
    </submittedName>
</protein>
<feature type="transmembrane region" description="Helical" evidence="1">
    <location>
        <begin position="46"/>
        <end position="63"/>
    </location>
</feature>
<evidence type="ECO:0000313" key="2">
    <source>
        <dbReference type="EMBL" id="REC72997.1"/>
    </source>
</evidence>